<organism evidence="3 4">
    <name type="scientific">Mycena rosella</name>
    <name type="common">Pink bonnet</name>
    <name type="synonym">Agaricus rosellus</name>
    <dbReference type="NCBI Taxonomy" id="1033263"/>
    <lineage>
        <taxon>Eukaryota</taxon>
        <taxon>Fungi</taxon>
        <taxon>Dikarya</taxon>
        <taxon>Basidiomycota</taxon>
        <taxon>Agaricomycotina</taxon>
        <taxon>Agaricomycetes</taxon>
        <taxon>Agaricomycetidae</taxon>
        <taxon>Agaricales</taxon>
        <taxon>Marasmiineae</taxon>
        <taxon>Mycenaceae</taxon>
        <taxon>Mycena</taxon>
    </lineage>
</organism>
<evidence type="ECO:0000256" key="2">
    <source>
        <dbReference type="SAM" id="Phobius"/>
    </source>
</evidence>
<sequence length="357" mass="39352">MPIVDPNDYIPHLIIWSTFNIFAACSNIVLLTVTLISQRRAANHVLVNLEVIFIFTSASASLLIWTGHARDLHPPHNLCFSNALLAMSNVPFMGGSALAIVIKVWGSVMIACHPRWRPTVEWIIWMPFLVALPYVSGLPLLDSQIGLQDRSKIFRGSPFYCVLDQPSLQNAASGFGAAYTFMCLVLSTWTTFNLITTRWRVRRIIEYPGVSYPFVCRVLLFSILVSAAFVVGILSLLSTFAAVVPDVVLSSCGVGVFFIFSTAKPIIQFVFRCRRVKSVTTRTVSPWHSGLANTVAETPQELLTFAVRSDLSGSAKTASVGFIDEQSWRAKTVATPDAESGLEDEESGYSKEPSLPR</sequence>
<dbReference type="EMBL" id="JARKIE010000140">
    <property type="protein sequence ID" value="KAJ7677255.1"/>
    <property type="molecule type" value="Genomic_DNA"/>
</dbReference>
<dbReference type="AlphaFoldDB" id="A0AAD7D3E1"/>
<feature type="transmembrane region" description="Helical" evidence="2">
    <location>
        <begin position="45"/>
        <end position="65"/>
    </location>
</feature>
<feature type="transmembrane region" description="Helical" evidence="2">
    <location>
        <begin position="122"/>
        <end position="141"/>
    </location>
</feature>
<keyword evidence="2" id="KW-0812">Transmembrane</keyword>
<reference evidence="3" key="1">
    <citation type="submission" date="2023-03" db="EMBL/GenBank/DDBJ databases">
        <title>Massive genome expansion in bonnet fungi (Mycena s.s.) driven by repeated elements and novel gene families across ecological guilds.</title>
        <authorList>
            <consortium name="Lawrence Berkeley National Laboratory"/>
            <person name="Harder C.B."/>
            <person name="Miyauchi S."/>
            <person name="Viragh M."/>
            <person name="Kuo A."/>
            <person name="Thoen E."/>
            <person name="Andreopoulos B."/>
            <person name="Lu D."/>
            <person name="Skrede I."/>
            <person name="Drula E."/>
            <person name="Henrissat B."/>
            <person name="Morin E."/>
            <person name="Kohler A."/>
            <person name="Barry K."/>
            <person name="LaButti K."/>
            <person name="Morin E."/>
            <person name="Salamov A."/>
            <person name="Lipzen A."/>
            <person name="Mereny Z."/>
            <person name="Hegedus B."/>
            <person name="Baldrian P."/>
            <person name="Stursova M."/>
            <person name="Weitz H."/>
            <person name="Taylor A."/>
            <person name="Grigoriev I.V."/>
            <person name="Nagy L.G."/>
            <person name="Martin F."/>
            <person name="Kauserud H."/>
        </authorList>
    </citation>
    <scope>NUCLEOTIDE SEQUENCE</scope>
    <source>
        <strain evidence="3">CBHHK067</strain>
    </source>
</reference>
<keyword evidence="4" id="KW-1185">Reference proteome</keyword>
<evidence type="ECO:0000313" key="4">
    <source>
        <dbReference type="Proteomes" id="UP001221757"/>
    </source>
</evidence>
<comment type="caution">
    <text evidence="3">The sequence shown here is derived from an EMBL/GenBank/DDBJ whole genome shotgun (WGS) entry which is preliminary data.</text>
</comment>
<feature type="transmembrane region" description="Helical" evidence="2">
    <location>
        <begin position="176"/>
        <end position="197"/>
    </location>
</feature>
<evidence type="ECO:0000256" key="1">
    <source>
        <dbReference type="SAM" id="MobiDB-lite"/>
    </source>
</evidence>
<feature type="transmembrane region" description="Helical" evidence="2">
    <location>
        <begin position="85"/>
        <end position="110"/>
    </location>
</feature>
<feature type="transmembrane region" description="Helical" evidence="2">
    <location>
        <begin position="13"/>
        <end position="33"/>
    </location>
</feature>
<protein>
    <submittedName>
        <fullName evidence="3">Uncharacterized protein</fullName>
    </submittedName>
</protein>
<feature type="transmembrane region" description="Helical" evidence="2">
    <location>
        <begin position="247"/>
        <end position="267"/>
    </location>
</feature>
<dbReference type="Proteomes" id="UP001221757">
    <property type="component" value="Unassembled WGS sequence"/>
</dbReference>
<feature type="region of interest" description="Disordered" evidence="1">
    <location>
        <begin position="332"/>
        <end position="357"/>
    </location>
</feature>
<accession>A0AAD7D3E1</accession>
<keyword evidence="2" id="KW-0472">Membrane</keyword>
<gene>
    <name evidence="3" type="ORF">B0H17DRAFT_1207170</name>
</gene>
<name>A0AAD7D3E1_MYCRO</name>
<evidence type="ECO:0000313" key="3">
    <source>
        <dbReference type="EMBL" id="KAJ7677255.1"/>
    </source>
</evidence>
<feature type="transmembrane region" description="Helical" evidence="2">
    <location>
        <begin position="218"/>
        <end position="241"/>
    </location>
</feature>
<proteinExistence type="predicted"/>
<keyword evidence="2" id="KW-1133">Transmembrane helix</keyword>